<evidence type="ECO:0000313" key="5">
    <source>
        <dbReference type="Proteomes" id="UP000208106"/>
    </source>
</evidence>
<reference evidence="3 4" key="2">
    <citation type="journal article" date="2015" name="PLoS ONE">
        <title>A Genomic Approach to Unravel Host-Pathogen Interaction in Chelonians: The Example of Testudinid Herpesvirus 3.</title>
        <authorList>
            <person name="Origgi F.C."/>
            <person name="Tecilla M."/>
            <person name="Pilo P."/>
            <person name="Aloisio F."/>
            <person name="Otten P."/>
            <person name="Aguilar-Bultet L."/>
            <person name="Sattler U."/>
            <person name="Roccabianca P."/>
            <person name="Romero C.H."/>
            <person name="Bloom D.C."/>
            <person name="Jacobson E.R."/>
        </authorList>
    </citation>
    <scope>NUCLEOTIDE SEQUENCE [LARGE SCALE GENOMIC DNA]</scope>
    <source>
        <strain evidence="3">US1976/98</strain>
    </source>
</reference>
<dbReference type="Proteomes" id="UP000100290">
    <property type="component" value="Segment"/>
</dbReference>
<dbReference type="EMBL" id="KT008627">
    <property type="protein sequence ID" value="AKV40707.1"/>
    <property type="molecule type" value="Genomic_DNA"/>
</dbReference>
<dbReference type="EMBL" id="KM924293">
    <property type="protein sequence ID" value="AIU39432.1"/>
    <property type="molecule type" value="Genomic_DNA"/>
</dbReference>
<evidence type="ECO:0000313" key="2">
    <source>
        <dbReference type="EMBL" id="AIU39432.1"/>
    </source>
</evidence>
<organism evidence="3 4">
    <name type="scientific">Testudinid alphaherpesvirus 3</name>
    <dbReference type="NCBI Taxonomy" id="2560801"/>
    <lineage>
        <taxon>Viruses</taxon>
        <taxon>Duplodnaviria</taxon>
        <taxon>Heunggongvirae</taxon>
        <taxon>Peploviricota</taxon>
        <taxon>Herviviricetes</taxon>
        <taxon>Herpesvirales</taxon>
        <taxon>Orthoherpesviridae</taxon>
        <taxon>Alphaherpesvirinae</taxon>
        <taxon>Scutavirus</taxon>
        <taxon>Scutavirus testudinidalpha3</taxon>
    </lineage>
</organism>
<accession>A0A0K1R191</accession>
<name>A0A0K1R191_9ALPH</name>
<protein>
    <submittedName>
        <fullName evidence="1 3">Small capsid protein</fullName>
    </submittedName>
</protein>
<dbReference type="EMBL" id="KM924292">
    <property type="protein sequence ID" value="AIU39337.1"/>
    <property type="molecule type" value="Genomic_DNA"/>
</dbReference>
<evidence type="ECO:0000313" key="3">
    <source>
        <dbReference type="EMBL" id="AKV40707.1"/>
    </source>
</evidence>
<gene>
    <name evidence="3" type="primary">ORF60</name>
    <name evidence="1" type="synonym">UL35</name>
</gene>
<sequence>MTDSAKKSLQTVIADCYNYVVTGDENNLFSALNNVSFLDLENVFDKVANKIKDGTVDRNRLLIQSNLFNTVITRSRINRLPRIETDSNSIQLFARPGPLGGSYFGVKQHTRPES</sequence>
<dbReference type="KEGG" id="vg:26122536"/>
<proteinExistence type="predicted"/>
<dbReference type="Proteomes" id="UP000240599">
    <property type="component" value="Segment"/>
</dbReference>
<evidence type="ECO:0000313" key="6">
    <source>
        <dbReference type="Proteomes" id="UP000240599"/>
    </source>
</evidence>
<keyword evidence="5" id="KW-1185">Reference proteome</keyword>
<evidence type="ECO:0000313" key="4">
    <source>
        <dbReference type="Proteomes" id="UP000100290"/>
    </source>
</evidence>
<reference evidence="5 6" key="1">
    <citation type="journal article" date="2015" name="J. Virol.">
        <title>The Genome of a Tortoise Herpesvirus (Testudinid Herpesvirus 3) Has a Novel Structure and Contains a Large Region That Is Not Required for Replication In Vitro or Virulence In Vivo.</title>
        <authorList>
            <person name="Gandar F."/>
            <person name="Wilkie G.S."/>
            <person name="Gatherer D."/>
            <person name="Kerr K."/>
            <person name="Marlier D."/>
            <person name="Diez M."/>
            <person name="Marschang R.E."/>
            <person name="Mast J."/>
            <person name="Dewals B.G."/>
            <person name="Davison A.J."/>
            <person name="Vanderplasschen A.F."/>
        </authorList>
    </citation>
    <scope>NUCLEOTIDE SEQUENCE [LARGE SCALE GENOMIC DNA]</scope>
    <source>
        <strain evidence="1 5">1976</strain>
        <strain evidence="2 6">4295/7R</strain>
    </source>
</reference>
<evidence type="ECO:0000313" key="1">
    <source>
        <dbReference type="EMBL" id="AIU39337.1"/>
    </source>
</evidence>
<dbReference type="Proteomes" id="UP000208106">
    <property type="component" value="Segment"/>
</dbReference>